<organism evidence="1 2">
    <name type="scientific">Clostridium neonatale</name>
    <dbReference type="NCBI Taxonomy" id="137838"/>
    <lineage>
        <taxon>Bacteria</taxon>
        <taxon>Bacillati</taxon>
        <taxon>Bacillota</taxon>
        <taxon>Clostridia</taxon>
        <taxon>Eubacteriales</taxon>
        <taxon>Clostridiaceae</taxon>
        <taxon>Clostridium</taxon>
    </lineage>
</organism>
<dbReference type="Proteomes" id="UP001189143">
    <property type="component" value="Unassembled WGS sequence"/>
</dbReference>
<reference evidence="1" key="1">
    <citation type="submission" date="2022-10" db="EMBL/GenBank/DDBJ databases">
        <authorList>
            <person name="Aires J."/>
            <person name="Mesa V."/>
        </authorList>
    </citation>
    <scope>NUCLEOTIDE SEQUENCE</scope>
    <source>
        <strain evidence="1">Clostridium neonatale JD116</strain>
    </source>
</reference>
<dbReference type="AlphaFoldDB" id="A0AAD2DGQ3"/>
<accession>A0AAD2DGQ3</accession>
<dbReference type="EMBL" id="CAMTCP010000266">
    <property type="protein sequence ID" value="CAI3667708.1"/>
    <property type="molecule type" value="Genomic_DNA"/>
</dbReference>
<comment type="caution">
    <text evidence="1">The sequence shown here is derived from an EMBL/GenBank/DDBJ whole genome shotgun (WGS) entry which is preliminary data.</text>
</comment>
<evidence type="ECO:0000313" key="2">
    <source>
        <dbReference type="Proteomes" id="UP001189143"/>
    </source>
</evidence>
<proteinExistence type="predicted"/>
<evidence type="ECO:0000313" key="1">
    <source>
        <dbReference type="EMBL" id="CAI3667708.1"/>
    </source>
</evidence>
<dbReference type="RefSeq" id="WP_230140241.1">
    <property type="nucleotide sequence ID" value="NZ_CAKJVF010000037.1"/>
</dbReference>
<gene>
    <name evidence="1" type="ORF">CNEO2_660027</name>
</gene>
<name>A0AAD2DGQ3_9CLOT</name>
<sequence>MSEFDDFLGEDPKEETGIQVTDKYKIDTLDVLNFVVKEKYTPKPTEDNKVPEEKWRVISYHPSIEYAFKSIVDKEINVTVKEGIEAVIAKVEELKKFKPKV</sequence>
<protein>
    <submittedName>
        <fullName evidence="1">Uncharacterized protein</fullName>
    </submittedName>
</protein>